<dbReference type="AlphaFoldDB" id="A0AAD7TDI2"/>
<gene>
    <name evidence="2" type="ORF">AAFF_G00003690</name>
</gene>
<sequence>MTPLPIHKSEQSVAPGEEIKFAWGVGGVATPRNGEPNRTTRTGVHIPTALETDVAAICIGRAQRIGDEGRQFLVGMIKREQLGRDGHRVIPLNSTTPSLQTKRTAHFGEKKTESSAPTWAETKHVSAETTVIADIIGPFPPERWRASGHFDAGAVSMRSVRAPASDRV</sequence>
<dbReference type="EMBL" id="JAINUG010000001">
    <property type="protein sequence ID" value="KAJ8418870.1"/>
    <property type="molecule type" value="Genomic_DNA"/>
</dbReference>
<evidence type="ECO:0000256" key="1">
    <source>
        <dbReference type="SAM" id="MobiDB-lite"/>
    </source>
</evidence>
<evidence type="ECO:0000313" key="3">
    <source>
        <dbReference type="Proteomes" id="UP001221898"/>
    </source>
</evidence>
<accession>A0AAD7TDI2</accession>
<name>A0AAD7TDI2_9TELE</name>
<feature type="region of interest" description="Disordered" evidence="1">
    <location>
        <begin position="100"/>
        <end position="122"/>
    </location>
</feature>
<keyword evidence="3" id="KW-1185">Reference proteome</keyword>
<comment type="caution">
    <text evidence="2">The sequence shown here is derived from an EMBL/GenBank/DDBJ whole genome shotgun (WGS) entry which is preliminary data.</text>
</comment>
<dbReference type="Proteomes" id="UP001221898">
    <property type="component" value="Unassembled WGS sequence"/>
</dbReference>
<proteinExistence type="predicted"/>
<organism evidence="2 3">
    <name type="scientific">Aldrovandia affinis</name>
    <dbReference type="NCBI Taxonomy" id="143900"/>
    <lineage>
        <taxon>Eukaryota</taxon>
        <taxon>Metazoa</taxon>
        <taxon>Chordata</taxon>
        <taxon>Craniata</taxon>
        <taxon>Vertebrata</taxon>
        <taxon>Euteleostomi</taxon>
        <taxon>Actinopterygii</taxon>
        <taxon>Neopterygii</taxon>
        <taxon>Teleostei</taxon>
        <taxon>Notacanthiformes</taxon>
        <taxon>Halosauridae</taxon>
        <taxon>Aldrovandia</taxon>
    </lineage>
</organism>
<reference evidence="2" key="1">
    <citation type="journal article" date="2023" name="Science">
        <title>Genome structures resolve the early diversification of teleost fishes.</title>
        <authorList>
            <person name="Parey E."/>
            <person name="Louis A."/>
            <person name="Montfort J."/>
            <person name="Bouchez O."/>
            <person name="Roques C."/>
            <person name="Iampietro C."/>
            <person name="Lluch J."/>
            <person name="Castinel A."/>
            <person name="Donnadieu C."/>
            <person name="Desvignes T."/>
            <person name="Floi Bucao C."/>
            <person name="Jouanno E."/>
            <person name="Wen M."/>
            <person name="Mejri S."/>
            <person name="Dirks R."/>
            <person name="Jansen H."/>
            <person name="Henkel C."/>
            <person name="Chen W.J."/>
            <person name="Zahm M."/>
            <person name="Cabau C."/>
            <person name="Klopp C."/>
            <person name="Thompson A.W."/>
            <person name="Robinson-Rechavi M."/>
            <person name="Braasch I."/>
            <person name="Lecointre G."/>
            <person name="Bobe J."/>
            <person name="Postlethwait J.H."/>
            <person name="Berthelot C."/>
            <person name="Roest Crollius H."/>
            <person name="Guiguen Y."/>
        </authorList>
    </citation>
    <scope>NUCLEOTIDE SEQUENCE</scope>
    <source>
        <strain evidence="2">NC1722</strain>
    </source>
</reference>
<protein>
    <submittedName>
        <fullName evidence="2">Uncharacterized protein</fullName>
    </submittedName>
</protein>
<evidence type="ECO:0000313" key="2">
    <source>
        <dbReference type="EMBL" id="KAJ8418870.1"/>
    </source>
</evidence>